<feature type="binding site" evidence="3">
    <location>
        <position position="51"/>
    </location>
    <ligand>
        <name>substrate</name>
    </ligand>
</feature>
<feature type="binding site" evidence="3">
    <location>
        <begin position="320"/>
        <end position="321"/>
    </location>
    <ligand>
        <name>substrate</name>
    </ligand>
</feature>
<dbReference type="OrthoDB" id="5210206at2759"/>
<feature type="region of interest" description="RU C" evidence="3">
    <location>
        <begin position="236"/>
        <end position="341"/>
    </location>
</feature>
<feature type="binding site" evidence="3">
    <location>
        <position position="328"/>
    </location>
    <ligand>
        <name>Mg(2+)</name>
        <dbReference type="ChEBI" id="CHEBI:18420"/>
        <note>structural</note>
    </ligand>
</feature>
<comment type="activity regulation">
    <text evidence="3">Inhibited by barbituric acid.</text>
</comment>
<dbReference type="EMBL" id="KB822723">
    <property type="protein sequence ID" value="ETN37958.1"/>
    <property type="molecule type" value="Genomic_DNA"/>
</dbReference>
<organism evidence="4 5">
    <name type="scientific">Cyphellophora europaea (strain CBS 101466)</name>
    <name type="common">Phialophora europaea</name>
    <dbReference type="NCBI Taxonomy" id="1220924"/>
    <lineage>
        <taxon>Eukaryota</taxon>
        <taxon>Fungi</taxon>
        <taxon>Dikarya</taxon>
        <taxon>Ascomycota</taxon>
        <taxon>Pezizomycotina</taxon>
        <taxon>Eurotiomycetes</taxon>
        <taxon>Chaetothyriomycetidae</taxon>
        <taxon>Chaetothyriales</taxon>
        <taxon>Cyphellophoraceae</taxon>
        <taxon>Cyphellophora</taxon>
    </lineage>
</organism>
<keyword evidence="2 3" id="KW-0378">Hydrolase</keyword>
<keyword evidence="3" id="KW-0460">Magnesium</keyword>
<comment type="pathway">
    <text evidence="3">Xenobiotic degradation; atrazine degradation; biuret from cyanurate: step 1/1.</text>
</comment>
<dbReference type="InterPro" id="IPR043008">
    <property type="entry name" value="AtzD/Barbiturase_RUA"/>
</dbReference>
<dbReference type="NCBIfam" id="TIGR02714">
    <property type="entry name" value="amido_AtzD_TrzD"/>
    <property type="match status" value="1"/>
</dbReference>
<dbReference type="GO" id="GO:0046872">
    <property type="term" value="F:metal ion binding"/>
    <property type="evidence" value="ECO:0007669"/>
    <property type="project" value="UniProtKB-UniRule"/>
</dbReference>
<name>W2RQI1_CYPE1</name>
<keyword evidence="5" id="KW-1185">Reference proteome</keyword>
<evidence type="ECO:0000256" key="2">
    <source>
        <dbReference type="ARBA" id="ARBA00022801"/>
    </source>
</evidence>
<comment type="similarity">
    <text evidence="1 3">Belongs to the cyclic amide hydrolase (CyAH) family.</text>
</comment>
<dbReference type="HAMAP" id="MF_01989">
    <property type="entry name" value="Cyc_amidohydrol"/>
    <property type="match status" value="1"/>
</dbReference>
<dbReference type="Gene3D" id="3.30.1330.170">
    <property type="entry name" value="Cyanuric acid hydrolase/Barbiturase, RU A"/>
    <property type="match status" value="1"/>
</dbReference>
<dbReference type="Proteomes" id="UP000030752">
    <property type="component" value="Unassembled WGS sequence"/>
</dbReference>
<keyword evidence="3" id="KW-0479">Metal-binding</keyword>
<evidence type="ECO:0000313" key="5">
    <source>
        <dbReference type="Proteomes" id="UP000030752"/>
    </source>
</evidence>
<gene>
    <name evidence="4" type="ORF">HMPREF1541_07581</name>
</gene>
<feature type="binding site" evidence="3">
    <location>
        <begin position="212"/>
        <end position="213"/>
    </location>
    <ligand>
        <name>substrate</name>
    </ligand>
</feature>
<dbReference type="InterPro" id="IPR043006">
    <property type="entry name" value="AtzD/Barbiturase_RUB"/>
</dbReference>
<feature type="binding site" evidence="3">
    <location>
        <position position="331"/>
    </location>
    <ligand>
        <name>Mg(2+)</name>
        <dbReference type="ChEBI" id="CHEBI:18420"/>
        <note>structural</note>
    </ligand>
</feature>
<reference evidence="4 5" key="1">
    <citation type="submission" date="2013-03" db="EMBL/GenBank/DDBJ databases">
        <title>The Genome Sequence of Phialophora europaea CBS 101466.</title>
        <authorList>
            <consortium name="The Broad Institute Genomics Platform"/>
            <person name="Cuomo C."/>
            <person name="de Hoog S."/>
            <person name="Gorbushina A."/>
            <person name="Walker B."/>
            <person name="Young S.K."/>
            <person name="Zeng Q."/>
            <person name="Gargeya S."/>
            <person name="Fitzgerald M."/>
            <person name="Haas B."/>
            <person name="Abouelleil A."/>
            <person name="Allen A.W."/>
            <person name="Alvarado L."/>
            <person name="Arachchi H.M."/>
            <person name="Berlin A.M."/>
            <person name="Chapman S.B."/>
            <person name="Gainer-Dewar J."/>
            <person name="Goldberg J."/>
            <person name="Griggs A."/>
            <person name="Gujja S."/>
            <person name="Hansen M."/>
            <person name="Howarth C."/>
            <person name="Imamovic A."/>
            <person name="Ireland A."/>
            <person name="Larimer J."/>
            <person name="McCowan C."/>
            <person name="Murphy C."/>
            <person name="Pearson M."/>
            <person name="Poon T.W."/>
            <person name="Priest M."/>
            <person name="Roberts A."/>
            <person name="Saif S."/>
            <person name="Shea T."/>
            <person name="Sisk P."/>
            <person name="Sykes S."/>
            <person name="Wortman J."/>
            <person name="Nusbaum C."/>
            <person name="Birren B."/>
        </authorList>
    </citation>
    <scope>NUCLEOTIDE SEQUENCE [LARGE SCALE GENOMIC DNA]</scope>
    <source>
        <strain evidence="4 5">CBS 101466</strain>
    </source>
</reference>
<comment type="function">
    <text evidence="3">Responsible for the hydrolysis of cyanuric acid, an intermediate formed during catabolism of s-triazine based compounds in herbicides such as atrazine and polymers such as melamine. Catalyzes the hydrolytic opening of the s-triazine ring of cyanuric acid (2,4,6-trihydroxy-s-triazine) to yield carbon dioxide and carboxybiuret, which spontaneously decarboxylates to biuret.</text>
</comment>
<dbReference type="VEuPathDB" id="FungiDB:HMPREF1541_07581"/>
<comment type="subunit">
    <text evidence="3">Homotetramer.</text>
</comment>
<proteinExistence type="inferred from homology"/>
<feature type="binding site" evidence="3">
    <location>
        <position position="323"/>
    </location>
    <ligand>
        <name>Mg(2+)</name>
        <dbReference type="ChEBI" id="CHEBI:18420"/>
        <note>structural</note>
    </ligand>
</feature>
<sequence length="341" mass="34914">MVAVDILKFPTSSPADTSPLTRLSAAGYNASDILAVIGKTEGNGCVNDFSRTLASAVWEPLIPKDAVTIFSGGTEGMLCPHVTFVVRQPDSKPSGLLAAVGHTRDLEPHEVGSLAHTQAVAAKVASMISELGVTSGNVQLVLIKCPLLTSAKVAAIKAAGKTPLTTDTYESMAKSRYASAMGIASALGEISDGQVENSLHSGAAYSGRASCSSGAELEDNHIFILASNPAEPSNGLRAVSGVMQDAIDAATVLDLLQKVRQDGGRVVQVFAKAEADPTGQVRGNRHTMNTDSDIHSTRHARAAVGGLLAGLVGDPQLYVSGGAEGQGPAGGGSLSVVYRVS</sequence>
<dbReference type="AlphaFoldDB" id="W2RQI1"/>
<dbReference type="Gene3D" id="3.30.1330.160">
    <property type="entry name" value="Cyanuric acid hydrolase/Barbituras, RU C"/>
    <property type="match status" value="1"/>
</dbReference>
<dbReference type="Pfam" id="PF09663">
    <property type="entry name" value="Amido_AtzD_TrzD"/>
    <property type="match status" value="1"/>
</dbReference>
<dbReference type="HOGENOM" id="CLU_808206_0_0_1"/>
<comment type="catalytic activity">
    <reaction evidence="3">
        <text>cyanurate + H2O = 1-carboxybiuret + H(+)</text>
        <dbReference type="Rhea" id="RHEA:70363"/>
        <dbReference type="ChEBI" id="CHEBI:15377"/>
        <dbReference type="ChEBI" id="CHEBI:15378"/>
        <dbReference type="ChEBI" id="CHEBI:38028"/>
        <dbReference type="ChEBI" id="CHEBI:142864"/>
        <dbReference type="EC" id="3.5.2.15"/>
    </reaction>
</comment>
<dbReference type="GO" id="GO:0018753">
    <property type="term" value="F:cyanuric acid amidohydrolase activity"/>
    <property type="evidence" value="ECO:0007669"/>
    <property type="project" value="UniProtKB-UniRule"/>
</dbReference>
<comment type="domain">
    <text evidence="3">The monomer structure is formed from three repeating units (RUs) that share the same structure as one another. The monomer, the active site and substrate all possess threefold rotational symmetry, to the extent that the active site possesses three potential Ser-Lys catalytic dyads. It is possible that any or all of the three active-site serines may act as nucleophile (albeit only one can do so per catalytic cycle).</text>
</comment>
<accession>W2RQI1</accession>
<feature type="active site" description="Nucleophile" evidence="3">
    <location>
        <position position="212"/>
    </location>
</feature>
<feature type="active site" evidence="3">
    <location>
        <position position="144"/>
    </location>
</feature>
<dbReference type="EC" id="3.5.2.15" evidence="3"/>
<comment type="caution">
    <text evidence="3">Lacks conserved residue(s) required for the propagation of feature annotation.</text>
</comment>
<dbReference type="InterPro" id="IPR043007">
    <property type="entry name" value="AtzD/Barbiturase_RUC"/>
</dbReference>
<evidence type="ECO:0000256" key="1">
    <source>
        <dbReference type="ARBA" id="ARBA00010947"/>
    </source>
</evidence>
<feature type="region of interest" description="RU A" evidence="3">
    <location>
        <begin position="1"/>
        <end position="91"/>
    </location>
</feature>
<dbReference type="Gene3D" id="3.30.1330.180">
    <property type="entry name" value="Cyanuric acid hydrolase/Barbiturase, RU B"/>
    <property type="match status" value="1"/>
</dbReference>
<dbReference type="RefSeq" id="XP_008720127.1">
    <property type="nucleotide sequence ID" value="XM_008721905.1"/>
</dbReference>
<dbReference type="GO" id="GO:0019381">
    <property type="term" value="P:atrazine catabolic process"/>
    <property type="evidence" value="ECO:0007669"/>
    <property type="project" value="UniProtKB-UniRule"/>
</dbReference>
<dbReference type="InterPro" id="IPR014086">
    <property type="entry name" value="AtzD/Barbiturase"/>
</dbReference>
<feature type="binding site" evidence="3">
    <location>
        <position position="176"/>
    </location>
    <ligand>
        <name>substrate</name>
    </ligand>
</feature>
<feature type="binding site" evidence="3">
    <location>
        <position position="274"/>
    </location>
    <ligand>
        <name>Mg(2+)</name>
        <dbReference type="ChEBI" id="CHEBI:18420"/>
        <note>structural</note>
    </ligand>
</feature>
<feature type="binding site" evidence="3">
    <location>
        <position position="301"/>
    </location>
    <ligand>
        <name>substrate</name>
    </ligand>
</feature>
<protein>
    <recommendedName>
        <fullName evidence="3">Cyanuric acid amidohydrolase</fullName>
        <shortName evidence="3">CAH</shortName>
        <ecNumber evidence="3">3.5.2.15</ecNumber>
    </recommendedName>
</protein>
<feature type="binding site" evidence="3">
    <location>
        <begin position="71"/>
        <end position="72"/>
    </location>
    <ligand>
        <name>substrate</name>
    </ligand>
</feature>
<evidence type="ECO:0000313" key="4">
    <source>
        <dbReference type="EMBL" id="ETN37958.1"/>
    </source>
</evidence>
<feature type="site" description="Important for substrate specificity" evidence="3">
    <location>
        <position position="297"/>
    </location>
</feature>
<dbReference type="GeneID" id="19974920"/>
<dbReference type="InParanoid" id="W2RQI1"/>
<feature type="binding site" evidence="3">
    <location>
        <position position="327"/>
    </location>
    <ligand>
        <name>Mg(2+)</name>
        <dbReference type="ChEBI" id="CHEBI:18420"/>
        <note>structural</note>
    </ligand>
</feature>
<dbReference type="eggNOG" id="ENOG502SHHJ">
    <property type="taxonomic scope" value="Eukaryota"/>
</dbReference>
<evidence type="ECO:0000256" key="3">
    <source>
        <dbReference type="HAMAP-Rule" id="MF_01989"/>
    </source>
</evidence>
<dbReference type="UniPathway" id="UPA00008">
    <property type="reaction ID" value="UER00502"/>
</dbReference>
<feature type="binding site" evidence="3">
    <location>
        <position position="326"/>
    </location>
    <ligand>
        <name>Mg(2+)</name>
        <dbReference type="ChEBI" id="CHEBI:18420"/>
        <note>structural</note>
    </ligand>
</feature>